<evidence type="ECO:0000313" key="14">
    <source>
        <dbReference type="EMBL" id="AMB99669.1"/>
    </source>
</evidence>
<comment type="cofactor">
    <cofactor evidence="13">
        <name>Zn(2+)</name>
        <dbReference type="ChEBI" id="CHEBI:29105"/>
    </cofactor>
    <text evidence="13">Binds 1 zinc ion per subunit.</text>
</comment>
<dbReference type="KEGG" id="auh:AWM75_06595"/>
<dbReference type="SUPFAM" id="SSF50677">
    <property type="entry name" value="ValRS/IleRS/LeuRS editing domain"/>
    <property type="match status" value="1"/>
</dbReference>
<dbReference type="Gene3D" id="3.40.50.620">
    <property type="entry name" value="HUPs"/>
    <property type="match status" value="2"/>
</dbReference>
<dbReference type="EC" id="6.1.1.5" evidence="13"/>
<comment type="catalytic activity">
    <reaction evidence="12 13">
        <text>tRNA(Ile) + L-isoleucine + ATP = L-isoleucyl-tRNA(Ile) + AMP + diphosphate</text>
        <dbReference type="Rhea" id="RHEA:11060"/>
        <dbReference type="Rhea" id="RHEA-COMP:9666"/>
        <dbReference type="Rhea" id="RHEA-COMP:9695"/>
        <dbReference type="ChEBI" id="CHEBI:30616"/>
        <dbReference type="ChEBI" id="CHEBI:33019"/>
        <dbReference type="ChEBI" id="CHEBI:58045"/>
        <dbReference type="ChEBI" id="CHEBI:78442"/>
        <dbReference type="ChEBI" id="CHEBI:78528"/>
        <dbReference type="ChEBI" id="CHEBI:456215"/>
        <dbReference type="EC" id="6.1.1.5"/>
    </reaction>
</comment>
<evidence type="ECO:0000256" key="5">
    <source>
        <dbReference type="ARBA" id="ARBA00022598"/>
    </source>
</evidence>
<feature type="binding site" evidence="13">
    <location>
        <position position="553"/>
    </location>
    <ligand>
        <name>L-isoleucyl-5'-AMP</name>
        <dbReference type="ChEBI" id="CHEBI:178002"/>
    </ligand>
</feature>
<keyword evidence="7 13" id="KW-0862">Zinc</keyword>
<dbReference type="GO" id="GO:0006428">
    <property type="term" value="P:isoleucyl-tRNA aminoacylation"/>
    <property type="evidence" value="ECO:0007669"/>
    <property type="project" value="UniProtKB-UniRule"/>
</dbReference>
<evidence type="ECO:0000256" key="10">
    <source>
        <dbReference type="ARBA" id="ARBA00023146"/>
    </source>
</evidence>
<feature type="binding site" evidence="13">
    <location>
        <position position="597"/>
    </location>
    <ligand>
        <name>ATP</name>
        <dbReference type="ChEBI" id="CHEBI:30616"/>
    </ligand>
</feature>
<comment type="similarity">
    <text evidence="2 13">Belongs to the class-I aminoacyl-tRNA synthetase family. IleS type 1 subfamily.</text>
</comment>
<dbReference type="GO" id="GO:0000049">
    <property type="term" value="F:tRNA binding"/>
    <property type="evidence" value="ECO:0007669"/>
    <property type="project" value="InterPro"/>
</dbReference>
<keyword evidence="10 13" id="KW-0030">Aminoacyl-tRNA synthetase</keyword>
<dbReference type="PANTHER" id="PTHR42765:SF1">
    <property type="entry name" value="ISOLEUCINE--TRNA LIGASE, MITOCHONDRIAL"/>
    <property type="match status" value="1"/>
</dbReference>
<evidence type="ECO:0000256" key="6">
    <source>
        <dbReference type="ARBA" id="ARBA00022741"/>
    </source>
</evidence>
<keyword evidence="8 13" id="KW-0067">ATP-binding</keyword>
<comment type="subcellular location">
    <subcellularLocation>
        <location evidence="1 13">Cytoplasm</location>
    </subcellularLocation>
</comment>
<dbReference type="GO" id="GO:0005829">
    <property type="term" value="C:cytosol"/>
    <property type="evidence" value="ECO:0007669"/>
    <property type="project" value="TreeGrafter"/>
</dbReference>
<dbReference type="AlphaFoldDB" id="A0A109RH08"/>
<evidence type="ECO:0000256" key="2">
    <source>
        <dbReference type="ARBA" id="ARBA00006887"/>
    </source>
</evidence>
<dbReference type="OrthoDB" id="9810365at2"/>
<evidence type="ECO:0000256" key="7">
    <source>
        <dbReference type="ARBA" id="ARBA00022833"/>
    </source>
</evidence>
<keyword evidence="13" id="KW-0479">Metal-binding</keyword>
<dbReference type="GO" id="GO:0008270">
    <property type="term" value="F:zinc ion binding"/>
    <property type="evidence" value="ECO:0007669"/>
    <property type="project" value="UniProtKB-UniRule"/>
</dbReference>
<dbReference type="GO" id="GO:0002161">
    <property type="term" value="F:aminoacyl-tRNA deacylase activity"/>
    <property type="evidence" value="ECO:0007669"/>
    <property type="project" value="InterPro"/>
</dbReference>
<dbReference type="FunFam" id="1.10.10.830:FF:000001">
    <property type="entry name" value="Isoleucine--tRNA ligase"/>
    <property type="match status" value="1"/>
</dbReference>
<dbReference type="Pfam" id="PF00133">
    <property type="entry name" value="tRNA-synt_1"/>
    <property type="match status" value="1"/>
</dbReference>
<dbReference type="Proteomes" id="UP000062260">
    <property type="component" value="Chromosome"/>
</dbReference>
<dbReference type="SUPFAM" id="SSF52374">
    <property type="entry name" value="Nucleotidylyl transferase"/>
    <property type="match status" value="1"/>
</dbReference>
<dbReference type="FunFam" id="3.90.740.10:FF:000006">
    <property type="entry name" value="Isoleucine--tRNA ligase"/>
    <property type="match status" value="1"/>
</dbReference>
<dbReference type="HAMAP" id="MF_02002">
    <property type="entry name" value="Ile_tRNA_synth_type1"/>
    <property type="match status" value="1"/>
</dbReference>
<reference evidence="14 15" key="1">
    <citation type="journal article" date="2016" name="Genome Announc.">
        <title>Complete Genome Sequences of Aerococcus christensenii CCUG 28831T, Aerococcus sanguinicola CCUG 43001T, Aerococcus urinae CCUG 36881T, Aerococcus urinaeequi CCUG 28094T, Aerococcus urinaehominis CCUG 42038 BT, and Aerococcus viridans CCUG 4311T.</title>
        <authorList>
            <person name="Carkaci D."/>
            <person name="Dargis R."/>
            <person name="Nielsen X.C."/>
            <person name="Skovgaard O."/>
            <person name="Fuursted K."/>
            <person name="Christensen J.J."/>
        </authorList>
    </citation>
    <scope>NUCLEOTIDE SEQUENCE [LARGE SCALE GENOMIC DNA]</scope>
    <source>
        <strain evidence="14 15">CCUG42038B</strain>
    </source>
</reference>
<sequence length="927" mass="105022">MKMKDTLNLGKTKFPMRGNLPVKEVERQKVWADADVYGQRQAKNEGKPTFVLHDGPPYANGNIHIGHAMNKISKDIIVRSKSMSGYRAPYVPGWDTHGLPIEQALTNSGVDRKSMSTAEFRKLCEEYAWQQINGQRNDFKRLGVAGEWDNPYVTLDPVYEEQQIRLFGKMASRGLIYQGKKPVYWSPSSESTLAEAEIEYKDVESDSIYVAFQVKESFGKLPSDTNFIIWTTTPWTLPANLAIAVHPDFDYSLIAVNDSHYLVASDLLDQVAGICNLEGYQVVGQFKGRDLEKMTAQHPFYDRDSLVILGDHVTLDAGTGLVHTAPGHGEDDYYAGLKYGLEPLSPIDDQGHYTDEAPGLEGVFYAKGNKLVLEKLKEVGALLHSSRFVHSYPHDWRTKKPVIYRATPQWFCSVDDIRDRTLEVIENEVEWLHPSGQTRIYNMIRDRGDWVISRQRIWGVPLPIFYAENGQAIMTEETIDHVASLIGQHGSSIWYELPAEELLPAGFTHPGSPNGKFTKELDTMDVWFDSGSSHAGVLETRPNLTFPADMYLEGSDQYRGWFNSSLLTSVAVNDQAPYRSVLSQGFVNDGEGRKMSKSIGNVVSPNDVAGQRGADILRLWVTSVDTRYDVRISDDILAQVAENYRRIRNTMRFMLGNLTDFDPTSDAVAYADLDSVDQFMLNQLNDLVANVRNAYDRYDFMEVTRSISNFLNIQMSSFYLDYSKDVTYIELADSPARRNMQTVMYQVTRDLTILLTPILVHTTEEIWPYLKEAEEFVQLTEFPEVKQYPNHDQLAEIWTAFITLRDQVNKSLEQAREDKVIGKSLEAHLTLYVDQAHQDLVDQVGPKLATYLIVSQLDVRPLKEADDQADQYDGLAIKVDHAHGETCVRCRGVYESVGTVTQAPELCQRCADIVINHFPEALEEEEE</sequence>
<evidence type="ECO:0000256" key="4">
    <source>
        <dbReference type="ARBA" id="ARBA00022490"/>
    </source>
</evidence>
<evidence type="ECO:0000313" key="15">
    <source>
        <dbReference type="Proteomes" id="UP000062260"/>
    </source>
</evidence>
<protein>
    <recommendedName>
        <fullName evidence="13">Isoleucine--tRNA ligase</fullName>
        <ecNumber evidence="13">6.1.1.5</ecNumber>
    </recommendedName>
    <alternativeName>
        <fullName evidence="13">Isoleucyl-tRNA synthetase</fullName>
        <shortName evidence="13">IleRS</shortName>
    </alternativeName>
</protein>
<dbReference type="STRING" id="128944.AWM75_06595"/>
<comment type="domain">
    <text evidence="13">IleRS has two distinct active sites: one for aminoacylation and one for editing. The misactivated valine is translocated from the active site to the editing site, which sterically excludes the correctly activated isoleucine. The single editing site contains two valyl binding pockets, one specific for each substrate (Val-AMP or Val-tRNA(Ile)).</text>
</comment>
<evidence type="ECO:0000256" key="9">
    <source>
        <dbReference type="ARBA" id="ARBA00022917"/>
    </source>
</evidence>
<reference evidence="15" key="2">
    <citation type="submission" date="2016-01" db="EMBL/GenBank/DDBJ databases">
        <title>Six Aerococcus type strain genome sequencing and assembly using PacBio and Illumina Hiseq.</title>
        <authorList>
            <person name="Carkaci D."/>
            <person name="Dargis R."/>
            <person name="Nielsen X.C."/>
            <person name="Skovgaard O."/>
            <person name="Fuursted K."/>
            <person name="Christensen J.J."/>
        </authorList>
    </citation>
    <scope>NUCLEOTIDE SEQUENCE [LARGE SCALE GENOMIC DNA]</scope>
    <source>
        <strain evidence="15">CCUG42038B</strain>
    </source>
</reference>
<keyword evidence="4 13" id="KW-0963">Cytoplasm</keyword>
<dbReference type="InterPro" id="IPR002301">
    <property type="entry name" value="Ile-tRNA-ligase"/>
</dbReference>
<dbReference type="InterPro" id="IPR050081">
    <property type="entry name" value="Ile-tRNA_ligase"/>
</dbReference>
<comment type="function">
    <text evidence="11 13">Catalyzes the attachment of isoleucine to tRNA(Ile). As IleRS can inadvertently accommodate and process structurally similar amino acids such as valine, to avoid such errors it has two additional distinct tRNA(Ile)-dependent editing activities. One activity is designated as 'pretransfer' editing and involves the hydrolysis of activated Val-AMP. The other activity is designated 'posttransfer' editing and involves deacylation of mischarged Val-tRNA(Ile).</text>
</comment>
<keyword evidence="6 13" id="KW-0547">Nucleotide-binding</keyword>
<feature type="short sequence motif" description="'HIGH' region" evidence="13">
    <location>
        <begin position="57"/>
        <end position="67"/>
    </location>
</feature>
<dbReference type="FunFam" id="3.40.50.620:FF:000152">
    <property type="entry name" value="Isoleucine--tRNA ligase"/>
    <property type="match status" value="1"/>
</dbReference>
<organism evidence="14 15">
    <name type="scientific">Aerococcus urinaehominis</name>
    <dbReference type="NCBI Taxonomy" id="128944"/>
    <lineage>
        <taxon>Bacteria</taxon>
        <taxon>Bacillati</taxon>
        <taxon>Bacillota</taxon>
        <taxon>Bacilli</taxon>
        <taxon>Lactobacillales</taxon>
        <taxon>Aerococcaceae</taxon>
        <taxon>Aerococcus</taxon>
    </lineage>
</organism>
<dbReference type="SUPFAM" id="SSF47323">
    <property type="entry name" value="Anticodon-binding domain of a subclass of class I aminoacyl-tRNA synthetases"/>
    <property type="match status" value="1"/>
</dbReference>
<dbReference type="GO" id="GO:0005524">
    <property type="term" value="F:ATP binding"/>
    <property type="evidence" value="ECO:0007669"/>
    <property type="project" value="UniProtKB-UniRule"/>
</dbReference>
<evidence type="ECO:0000256" key="3">
    <source>
        <dbReference type="ARBA" id="ARBA00011245"/>
    </source>
</evidence>
<dbReference type="InterPro" id="IPR033708">
    <property type="entry name" value="Anticodon_Ile_BEm"/>
</dbReference>
<dbReference type="Gene3D" id="3.90.740.10">
    <property type="entry name" value="Valyl/Leucyl/Isoleucyl-tRNA synthetase, editing domain"/>
    <property type="match status" value="1"/>
</dbReference>
<dbReference type="Pfam" id="PF08264">
    <property type="entry name" value="Anticodon_1"/>
    <property type="match status" value="1"/>
</dbReference>
<comment type="subunit">
    <text evidence="3 13">Monomer.</text>
</comment>
<proteinExistence type="inferred from homology"/>
<dbReference type="CDD" id="cd07960">
    <property type="entry name" value="Anticodon_Ia_Ile_BEm"/>
    <property type="match status" value="1"/>
</dbReference>
<evidence type="ECO:0000256" key="13">
    <source>
        <dbReference type="HAMAP-Rule" id="MF_02002"/>
    </source>
</evidence>
<dbReference type="InterPro" id="IPR009080">
    <property type="entry name" value="tRNAsynth_Ia_anticodon-bd"/>
</dbReference>
<dbReference type="InterPro" id="IPR002300">
    <property type="entry name" value="aa-tRNA-synth_Ia"/>
</dbReference>
<keyword evidence="5 13" id="KW-0436">Ligase</keyword>
<gene>
    <name evidence="13 14" type="primary">ileS</name>
    <name evidence="14" type="ORF">AWM75_06595</name>
</gene>
<dbReference type="InterPro" id="IPR014729">
    <property type="entry name" value="Rossmann-like_a/b/a_fold"/>
</dbReference>
<dbReference type="InterPro" id="IPR023585">
    <property type="entry name" value="Ile-tRNA-ligase_type1"/>
</dbReference>
<accession>A0A109RH08</accession>
<keyword evidence="9 13" id="KW-0648">Protein biosynthesis</keyword>
<dbReference type="EMBL" id="CP014163">
    <property type="protein sequence ID" value="AMB99669.1"/>
    <property type="molecule type" value="Genomic_DNA"/>
</dbReference>
<feature type="binding site" evidence="13">
    <location>
        <position position="890"/>
    </location>
    <ligand>
        <name>Zn(2+)</name>
        <dbReference type="ChEBI" id="CHEBI:29105"/>
    </ligand>
</feature>
<dbReference type="InterPro" id="IPR013155">
    <property type="entry name" value="M/V/L/I-tRNA-synth_anticd-bd"/>
</dbReference>
<feature type="binding site" evidence="13">
    <location>
        <position position="910"/>
    </location>
    <ligand>
        <name>Zn(2+)</name>
        <dbReference type="ChEBI" id="CHEBI:29105"/>
    </ligand>
</feature>
<evidence type="ECO:0000256" key="1">
    <source>
        <dbReference type="ARBA" id="ARBA00004496"/>
    </source>
</evidence>
<evidence type="ECO:0000256" key="8">
    <source>
        <dbReference type="ARBA" id="ARBA00022840"/>
    </source>
</evidence>
<feature type="binding site" evidence="13">
    <location>
        <position position="887"/>
    </location>
    <ligand>
        <name>Zn(2+)</name>
        <dbReference type="ChEBI" id="CHEBI:29105"/>
    </ligand>
</feature>
<dbReference type="Gene3D" id="1.10.730.20">
    <property type="match status" value="1"/>
</dbReference>
<dbReference type="PROSITE" id="PS00178">
    <property type="entry name" value="AA_TRNA_LIGASE_I"/>
    <property type="match status" value="1"/>
</dbReference>
<dbReference type="InterPro" id="IPR009008">
    <property type="entry name" value="Val/Leu/Ile-tRNA-synth_edit"/>
</dbReference>
<evidence type="ECO:0000256" key="12">
    <source>
        <dbReference type="ARBA" id="ARBA00048359"/>
    </source>
</evidence>
<name>A0A109RH08_9LACT</name>
<dbReference type="NCBIfam" id="TIGR00392">
    <property type="entry name" value="ileS"/>
    <property type="match status" value="1"/>
</dbReference>
<dbReference type="PRINTS" id="PR00984">
    <property type="entry name" value="TRNASYNTHILE"/>
</dbReference>
<feature type="binding site" evidence="13">
    <location>
        <position position="907"/>
    </location>
    <ligand>
        <name>Zn(2+)</name>
        <dbReference type="ChEBI" id="CHEBI:29105"/>
    </ligand>
</feature>
<dbReference type="RefSeq" id="WP_067979876.1">
    <property type="nucleotide sequence ID" value="NZ_CP014163.1"/>
</dbReference>
<keyword evidence="15" id="KW-1185">Reference proteome</keyword>
<dbReference type="PANTHER" id="PTHR42765">
    <property type="entry name" value="SOLEUCYL-TRNA SYNTHETASE"/>
    <property type="match status" value="1"/>
</dbReference>
<dbReference type="GO" id="GO:0004822">
    <property type="term" value="F:isoleucine-tRNA ligase activity"/>
    <property type="evidence" value="ECO:0007669"/>
    <property type="project" value="UniProtKB-UniRule"/>
</dbReference>
<evidence type="ECO:0000256" key="11">
    <source>
        <dbReference type="ARBA" id="ARBA00025217"/>
    </source>
</evidence>
<dbReference type="FunFam" id="1.10.730.20:FF:000001">
    <property type="entry name" value="Isoleucine--tRNA ligase"/>
    <property type="match status" value="1"/>
</dbReference>
<dbReference type="InterPro" id="IPR001412">
    <property type="entry name" value="aa-tRNA-synth_I_CS"/>
</dbReference>
<dbReference type="CDD" id="cd00818">
    <property type="entry name" value="IleRS_core"/>
    <property type="match status" value="1"/>
</dbReference>
<dbReference type="Gene3D" id="1.10.10.830">
    <property type="entry name" value="Ile-tRNA synthetase CP2 domain-like"/>
    <property type="match status" value="1"/>
</dbReference>
<feature type="short sequence motif" description="'KMSKS' region" evidence="13">
    <location>
        <begin position="594"/>
        <end position="598"/>
    </location>
</feature>